<proteinExistence type="predicted"/>
<keyword evidence="3" id="KW-0804">Transcription</keyword>
<evidence type="ECO:0000313" key="6">
    <source>
        <dbReference type="EMBL" id="QGZ35643.1"/>
    </source>
</evidence>
<dbReference type="SMART" id="SM00345">
    <property type="entry name" value="HTH_GNTR"/>
    <property type="match status" value="1"/>
</dbReference>
<dbReference type="CDD" id="cd07377">
    <property type="entry name" value="WHTH_GntR"/>
    <property type="match status" value="1"/>
</dbReference>
<keyword evidence="2" id="KW-0238">DNA-binding</keyword>
<dbReference type="AlphaFoldDB" id="A0A857C9I9"/>
<evidence type="ECO:0000256" key="1">
    <source>
        <dbReference type="ARBA" id="ARBA00023015"/>
    </source>
</evidence>
<dbReference type="InterPro" id="IPR000524">
    <property type="entry name" value="Tscrpt_reg_HTH_GntR"/>
</dbReference>
<evidence type="ECO:0000259" key="5">
    <source>
        <dbReference type="PROSITE" id="PS50949"/>
    </source>
</evidence>
<dbReference type="Gene3D" id="1.20.120.530">
    <property type="entry name" value="GntR ligand-binding domain-like"/>
    <property type="match status" value="1"/>
</dbReference>
<feature type="domain" description="HTH gntR-type" evidence="5">
    <location>
        <begin position="89"/>
        <end position="156"/>
    </location>
</feature>
<dbReference type="PANTHER" id="PTHR43537:SF53">
    <property type="entry name" value="HTH-TYPE TRANSCRIPTIONAL REPRESSOR NANR"/>
    <property type="match status" value="1"/>
</dbReference>
<dbReference type="Pfam" id="PF07729">
    <property type="entry name" value="FCD"/>
    <property type="match status" value="1"/>
</dbReference>
<dbReference type="EMBL" id="CP046908">
    <property type="protein sequence ID" value="QGZ35643.1"/>
    <property type="molecule type" value="Genomic_DNA"/>
</dbReference>
<organism evidence="6 7">
    <name type="scientific">Stappia indica</name>
    <dbReference type="NCBI Taxonomy" id="538381"/>
    <lineage>
        <taxon>Bacteria</taxon>
        <taxon>Pseudomonadati</taxon>
        <taxon>Pseudomonadota</taxon>
        <taxon>Alphaproteobacteria</taxon>
        <taxon>Hyphomicrobiales</taxon>
        <taxon>Stappiaceae</taxon>
        <taxon>Stappia</taxon>
    </lineage>
</organism>
<dbReference type="PANTHER" id="PTHR43537">
    <property type="entry name" value="TRANSCRIPTIONAL REGULATOR, GNTR FAMILY"/>
    <property type="match status" value="1"/>
</dbReference>
<dbReference type="InterPro" id="IPR036388">
    <property type="entry name" value="WH-like_DNA-bd_sf"/>
</dbReference>
<dbReference type="Proteomes" id="UP000435648">
    <property type="component" value="Chromosome"/>
</dbReference>
<dbReference type="Pfam" id="PF00392">
    <property type="entry name" value="GntR"/>
    <property type="match status" value="1"/>
</dbReference>
<dbReference type="KEGG" id="siw:GH266_14760"/>
<dbReference type="SMART" id="SM00895">
    <property type="entry name" value="FCD"/>
    <property type="match status" value="1"/>
</dbReference>
<dbReference type="InterPro" id="IPR011711">
    <property type="entry name" value="GntR_C"/>
</dbReference>
<dbReference type="InterPro" id="IPR008920">
    <property type="entry name" value="TF_FadR/GntR_C"/>
</dbReference>
<dbReference type="InterPro" id="IPR036390">
    <property type="entry name" value="WH_DNA-bd_sf"/>
</dbReference>
<dbReference type="PROSITE" id="PS50949">
    <property type="entry name" value="HTH_GNTR"/>
    <property type="match status" value="1"/>
</dbReference>
<dbReference type="Gene3D" id="1.10.10.10">
    <property type="entry name" value="Winged helix-like DNA-binding domain superfamily/Winged helix DNA-binding domain"/>
    <property type="match status" value="1"/>
</dbReference>
<dbReference type="SUPFAM" id="SSF48008">
    <property type="entry name" value="GntR ligand-binding domain-like"/>
    <property type="match status" value="1"/>
</dbReference>
<evidence type="ECO:0000313" key="7">
    <source>
        <dbReference type="Proteomes" id="UP000435648"/>
    </source>
</evidence>
<gene>
    <name evidence="6" type="ORF">GH266_14760</name>
</gene>
<evidence type="ECO:0000256" key="2">
    <source>
        <dbReference type="ARBA" id="ARBA00023125"/>
    </source>
</evidence>
<reference evidence="6 7" key="1">
    <citation type="submission" date="2019-12" db="EMBL/GenBank/DDBJ databases">
        <title>The genome of Stappia indica PHM037.</title>
        <authorList>
            <person name="Kacar D."/>
            <person name="Galan B."/>
            <person name="Canedo L."/>
            <person name="Rodriguez P."/>
            <person name="de la Calle F."/>
            <person name="Garcia J.L."/>
        </authorList>
    </citation>
    <scope>NUCLEOTIDE SEQUENCE [LARGE SCALE GENOMIC DNA]</scope>
    <source>
        <strain evidence="6 7">PHM037</strain>
    </source>
</reference>
<dbReference type="GO" id="GO:0003700">
    <property type="term" value="F:DNA-binding transcription factor activity"/>
    <property type="evidence" value="ECO:0007669"/>
    <property type="project" value="InterPro"/>
</dbReference>
<evidence type="ECO:0000256" key="3">
    <source>
        <dbReference type="ARBA" id="ARBA00023163"/>
    </source>
</evidence>
<feature type="compositionally biased region" description="Polar residues" evidence="4">
    <location>
        <begin position="1"/>
        <end position="22"/>
    </location>
</feature>
<protein>
    <submittedName>
        <fullName evidence="6">FCD domain-containing protein</fullName>
    </submittedName>
</protein>
<sequence length="311" mass="33498">MRASRSAWTLRQESQGVRQRPQQPAKAASCCAAQFLCDCLQSVKRLYAIYSEDRVRSLCAARETRYNGDRESYAMTVHDHAAAGGPLSDDRAGAIRDRLRLAIVGRKLAPGTKLSEAEVGALFEVSRTVVRAALQMLAFEGLVRSERNRGAFVANPSPDEARQIFASRRLIEPGIAREACARVDAAALERFAALIAEEASQIAAAGPQARQAEIKASGDFHLLLAEVAGNAILHRFMEELVARSSLVIALYGRSDASSCAHAEHRGILDALAAGDADRLARLVGEHIDHIEADLDLAPQGRAPALKDALGL</sequence>
<dbReference type="SUPFAM" id="SSF46785">
    <property type="entry name" value="Winged helix' DNA-binding domain"/>
    <property type="match status" value="1"/>
</dbReference>
<feature type="region of interest" description="Disordered" evidence="4">
    <location>
        <begin position="1"/>
        <end position="23"/>
    </location>
</feature>
<keyword evidence="1" id="KW-0805">Transcription regulation</keyword>
<name>A0A857C9I9_9HYPH</name>
<evidence type="ECO:0000256" key="4">
    <source>
        <dbReference type="SAM" id="MobiDB-lite"/>
    </source>
</evidence>
<dbReference type="OrthoDB" id="7618373at2"/>
<accession>A0A857C9I9</accession>
<dbReference type="GO" id="GO:0003677">
    <property type="term" value="F:DNA binding"/>
    <property type="evidence" value="ECO:0007669"/>
    <property type="project" value="UniProtKB-KW"/>
</dbReference>